<keyword evidence="1" id="KW-0472">Membrane</keyword>
<comment type="caution">
    <text evidence="2">The sequence shown here is derived from an EMBL/GenBank/DDBJ whole genome shotgun (WGS) entry which is preliminary data.</text>
</comment>
<protein>
    <submittedName>
        <fullName evidence="2">Uncharacterized protein</fullName>
    </submittedName>
</protein>
<evidence type="ECO:0000256" key="1">
    <source>
        <dbReference type="SAM" id="Phobius"/>
    </source>
</evidence>
<organism evidence="2 3">
    <name type="scientific">Sordaria brevicollis</name>
    <dbReference type="NCBI Taxonomy" id="83679"/>
    <lineage>
        <taxon>Eukaryota</taxon>
        <taxon>Fungi</taxon>
        <taxon>Dikarya</taxon>
        <taxon>Ascomycota</taxon>
        <taxon>Pezizomycotina</taxon>
        <taxon>Sordariomycetes</taxon>
        <taxon>Sordariomycetidae</taxon>
        <taxon>Sordariales</taxon>
        <taxon>Sordariaceae</taxon>
        <taxon>Sordaria</taxon>
    </lineage>
</organism>
<reference evidence="2" key="2">
    <citation type="submission" date="2023-07" db="EMBL/GenBank/DDBJ databases">
        <authorList>
            <consortium name="Lawrence Berkeley National Laboratory"/>
            <person name="Haridas S."/>
            <person name="Hensen N."/>
            <person name="Bonometti L."/>
            <person name="Westerberg I."/>
            <person name="Brannstrom I.O."/>
            <person name="Guillou S."/>
            <person name="Cros-Aarteil S."/>
            <person name="Calhoun S."/>
            <person name="Kuo A."/>
            <person name="Mondo S."/>
            <person name="Pangilinan J."/>
            <person name="Riley R."/>
            <person name="LaButti K."/>
            <person name="Andreopoulos B."/>
            <person name="Lipzen A."/>
            <person name="Chen C."/>
            <person name="Yanf M."/>
            <person name="Daum C."/>
            <person name="Ng V."/>
            <person name="Clum A."/>
            <person name="Steindorff A."/>
            <person name="Ohm R."/>
            <person name="Martin F."/>
            <person name="Silar P."/>
            <person name="Natvig D."/>
            <person name="Lalanne C."/>
            <person name="Gautier V."/>
            <person name="Ament-velasquez S.L."/>
            <person name="Kruys A."/>
            <person name="Hutchinson M.I."/>
            <person name="Powell A.J."/>
            <person name="Barry K."/>
            <person name="Miller A.N."/>
            <person name="Grigoriev I.V."/>
            <person name="Debuchy R."/>
            <person name="Gladieux P."/>
            <person name="Thoren M.H."/>
            <person name="Johannesson H."/>
        </authorList>
    </citation>
    <scope>NUCLEOTIDE SEQUENCE</scope>
    <source>
        <strain evidence="2">FGSC 1904</strain>
    </source>
</reference>
<dbReference type="AlphaFoldDB" id="A0AAE0PMS0"/>
<feature type="transmembrane region" description="Helical" evidence="1">
    <location>
        <begin position="174"/>
        <end position="192"/>
    </location>
</feature>
<name>A0AAE0PMS0_SORBR</name>
<feature type="transmembrane region" description="Helical" evidence="1">
    <location>
        <begin position="145"/>
        <end position="168"/>
    </location>
</feature>
<keyword evidence="3" id="KW-1185">Reference proteome</keyword>
<dbReference type="Proteomes" id="UP001281003">
    <property type="component" value="Unassembled WGS sequence"/>
</dbReference>
<evidence type="ECO:0000313" key="3">
    <source>
        <dbReference type="Proteomes" id="UP001281003"/>
    </source>
</evidence>
<keyword evidence="1" id="KW-0812">Transmembrane</keyword>
<proteinExistence type="predicted"/>
<gene>
    <name evidence="2" type="ORF">B0T20DRAFT_10069</name>
</gene>
<keyword evidence="1" id="KW-1133">Transmembrane helix</keyword>
<evidence type="ECO:0000313" key="2">
    <source>
        <dbReference type="EMBL" id="KAK3402883.1"/>
    </source>
</evidence>
<sequence length="220" mass="24873">MKHCRTFCLASPSGAPGGRPRPTGARPRFSLPQFLAQNASVDARISPTRDPGYGSNTHGIAFLTRHINSGVLLFTETKKDMAISCAYTTITHTLAYAPCILHFPITHDTNDVTEFSRWRMAHDFKEGIRYGGGGGKWGKGRKYHIHFCFFLVSFLDQVVGESVFFFWVYPFPPLFSHMFFIFSIFLLFWANFSRPPNFCGGVVFLEFGGQQHRRNCISPS</sequence>
<reference evidence="2" key="1">
    <citation type="journal article" date="2023" name="Mol. Phylogenet. Evol.">
        <title>Genome-scale phylogeny and comparative genomics of the fungal order Sordariales.</title>
        <authorList>
            <person name="Hensen N."/>
            <person name="Bonometti L."/>
            <person name="Westerberg I."/>
            <person name="Brannstrom I.O."/>
            <person name="Guillou S."/>
            <person name="Cros-Aarteil S."/>
            <person name="Calhoun S."/>
            <person name="Haridas S."/>
            <person name="Kuo A."/>
            <person name="Mondo S."/>
            <person name="Pangilinan J."/>
            <person name="Riley R."/>
            <person name="LaButti K."/>
            <person name="Andreopoulos B."/>
            <person name="Lipzen A."/>
            <person name="Chen C."/>
            <person name="Yan M."/>
            <person name="Daum C."/>
            <person name="Ng V."/>
            <person name="Clum A."/>
            <person name="Steindorff A."/>
            <person name="Ohm R.A."/>
            <person name="Martin F."/>
            <person name="Silar P."/>
            <person name="Natvig D.O."/>
            <person name="Lalanne C."/>
            <person name="Gautier V."/>
            <person name="Ament-Velasquez S.L."/>
            <person name="Kruys A."/>
            <person name="Hutchinson M.I."/>
            <person name="Powell A.J."/>
            <person name="Barry K."/>
            <person name="Miller A.N."/>
            <person name="Grigoriev I.V."/>
            <person name="Debuchy R."/>
            <person name="Gladieux P."/>
            <person name="Hiltunen Thoren M."/>
            <person name="Johannesson H."/>
        </authorList>
    </citation>
    <scope>NUCLEOTIDE SEQUENCE</scope>
    <source>
        <strain evidence="2">FGSC 1904</strain>
    </source>
</reference>
<dbReference type="EMBL" id="JAUTDP010000001">
    <property type="protein sequence ID" value="KAK3402883.1"/>
    <property type="molecule type" value="Genomic_DNA"/>
</dbReference>
<accession>A0AAE0PMS0</accession>